<proteinExistence type="predicted"/>
<protein>
    <submittedName>
        <fullName evidence="3">Alpha/beta hydrolase</fullName>
    </submittedName>
</protein>
<reference evidence="3 4" key="1">
    <citation type="submission" date="2023-01" db="EMBL/GenBank/DDBJ databases">
        <title>Thalassococcus onchidii sp. nov., isolated from a marine invertebrate from the South China Sea.</title>
        <authorList>
            <person name="Xu S."/>
            <person name="Liu Z."/>
            <person name="Xu Y."/>
        </authorList>
    </citation>
    <scope>NUCLEOTIDE SEQUENCE [LARGE SCALE GENOMIC DNA]</scope>
    <source>
        <strain evidence="3 4">KCTC 32084</strain>
    </source>
</reference>
<keyword evidence="1 3" id="KW-0378">Hydrolase</keyword>
<evidence type="ECO:0000259" key="2">
    <source>
        <dbReference type="Pfam" id="PF12697"/>
    </source>
</evidence>
<organism evidence="3 4">
    <name type="scientific">Thalassococcus lentus</name>
    <dbReference type="NCBI Taxonomy" id="1210524"/>
    <lineage>
        <taxon>Bacteria</taxon>
        <taxon>Pseudomonadati</taxon>
        <taxon>Pseudomonadota</taxon>
        <taxon>Alphaproteobacteria</taxon>
        <taxon>Rhodobacterales</taxon>
        <taxon>Roseobacteraceae</taxon>
        <taxon>Thalassococcus</taxon>
    </lineage>
</organism>
<dbReference type="GO" id="GO:0016787">
    <property type="term" value="F:hydrolase activity"/>
    <property type="evidence" value="ECO:0007669"/>
    <property type="project" value="UniProtKB-KW"/>
</dbReference>
<dbReference type="EMBL" id="JAQIOY010000001">
    <property type="protein sequence ID" value="MDA7423232.1"/>
    <property type="molecule type" value="Genomic_DNA"/>
</dbReference>
<dbReference type="InterPro" id="IPR000073">
    <property type="entry name" value="AB_hydrolase_1"/>
</dbReference>
<evidence type="ECO:0000313" key="4">
    <source>
        <dbReference type="Proteomes" id="UP001210720"/>
    </source>
</evidence>
<name>A0ABT4XMR3_9RHOB</name>
<gene>
    <name evidence="3" type="ORF">PFY00_00710</name>
</gene>
<dbReference type="Pfam" id="PF12697">
    <property type="entry name" value="Abhydrolase_6"/>
    <property type="match status" value="1"/>
</dbReference>
<keyword evidence="4" id="KW-1185">Reference proteome</keyword>
<dbReference type="PANTHER" id="PTHR48081:SF33">
    <property type="entry name" value="KYNURENINE FORMAMIDASE"/>
    <property type="match status" value="1"/>
</dbReference>
<sequence length="265" mass="28822">MELDDAYANAAYIPGAADYPTRWADQAEAFRTQLSVVGRARLGLMYGHGTRQVLDLFLPDGPAAGLMVFVHGGYWLKFDRSYWSHLAQGALANGWAVAMPSYDLCPRVRISDITRQIAQAITVCAHEIPGPIRLAGHSAGGHLVARMCAPDVLPEDVAARLVHVMPISPVSDIAPLMQTSMNADLKIDPTEAKAESPVFQPAPEVPVTVWVGARERPVFLDQAEWLAKAWDCAHVVQKGKHHFDVIDGLADPNSDMVTRLLGVAE</sequence>
<dbReference type="InterPro" id="IPR050300">
    <property type="entry name" value="GDXG_lipolytic_enzyme"/>
</dbReference>
<dbReference type="Proteomes" id="UP001210720">
    <property type="component" value="Unassembled WGS sequence"/>
</dbReference>
<dbReference type="PANTHER" id="PTHR48081">
    <property type="entry name" value="AB HYDROLASE SUPERFAMILY PROTEIN C4A8.06C"/>
    <property type="match status" value="1"/>
</dbReference>
<dbReference type="SUPFAM" id="SSF53474">
    <property type="entry name" value="alpha/beta-Hydrolases"/>
    <property type="match status" value="1"/>
</dbReference>
<dbReference type="RefSeq" id="WP_271430597.1">
    <property type="nucleotide sequence ID" value="NZ_JAQIOY010000001.1"/>
</dbReference>
<evidence type="ECO:0000313" key="3">
    <source>
        <dbReference type="EMBL" id="MDA7423232.1"/>
    </source>
</evidence>
<dbReference type="Gene3D" id="3.40.50.1820">
    <property type="entry name" value="alpha/beta hydrolase"/>
    <property type="match status" value="1"/>
</dbReference>
<comment type="caution">
    <text evidence="3">The sequence shown here is derived from an EMBL/GenBank/DDBJ whole genome shotgun (WGS) entry which is preliminary data.</text>
</comment>
<accession>A0ABT4XMR3</accession>
<dbReference type="InterPro" id="IPR029058">
    <property type="entry name" value="AB_hydrolase_fold"/>
</dbReference>
<feature type="domain" description="AB hydrolase-1" evidence="2">
    <location>
        <begin position="67"/>
        <end position="234"/>
    </location>
</feature>
<evidence type="ECO:0000256" key="1">
    <source>
        <dbReference type="ARBA" id="ARBA00022801"/>
    </source>
</evidence>